<dbReference type="InterPro" id="IPR011711">
    <property type="entry name" value="GntR_C"/>
</dbReference>
<dbReference type="InterPro" id="IPR008920">
    <property type="entry name" value="TF_FadR/GntR_C"/>
</dbReference>
<keyword evidence="1" id="KW-0805">Transcription regulation</keyword>
<dbReference type="RefSeq" id="WP_135112503.1">
    <property type="nucleotide sequence ID" value="NZ_BAAANG010000003.1"/>
</dbReference>
<dbReference type="PANTHER" id="PTHR43537">
    <property type="entry name" value="TRANSCRIPTIONAL REGULATOR, GNTR FAMILY"/>
    <property type="match status" value="1"/>
</dbReference>
<dbReference type="InterPro" id="IPR000524">
    <property type="entry name" value="Tscrpt_reg_HTH_GntR"/>
</dbReference>
<evidence type="ECO:0000313" key="6">
    <source>
        <dbReference type="EMBL" id="TFU34376.1"/>
    </source>
</evidence>
<keyword evidence="7" id="KW-1185">Reference proteome</keyword>
<dbReference type="InterPro" id="IPR036388">
    <property type="entry name" value="WH-like_DNA-bd_sf"/>
</dbReference>
<dbReference type="GO" id="GO:0003677">
    <property type="term" value="F:DNA binding"/>
    <property type="evidence" value="ECO:0007669"/>
    <property type="project" value="UniProtKB-KW"/>
</dbReference>
<keyword evidence="2" id="KW-0238">DNA-binding</keyword>
<evidence type="ECO:0000256" key="2">
    <source>
        <dbReference type="ARBA" id="ARBA00023125"/>
    </source>
</evidence>
<reference evidence="6 7" key="1">
    <citation type="submission" date="2019-03" db="EMBL/GenBank/DDBJ databases">
        <title>Diversity of the mouse oral microbiome.</title>
        <authorList>
            <person name="Joseph S."/>
            <person name="Aduse-Opoku J."/>
            <person name="Curtis M."/>
            <person name="Wade W."/>
            <person name="Hashim A."/>
        </authorList>
    </citation>
    <scope>NUCLEOTIDE SEQUENCE [LARGE SCALE GENOMIC DNA]</scope>
    <source>
        <strain evidence="6 7">P1012</strain>
    </source>
</reference>
<evidence type="ECO:0000313" key="7">
    <source>
        <dbReference type="Proteomes" id="UP000298358"/>
    </source>
</evidence>
<evidence type="ECO:0000256" key="4">
    <source>
        <dbReference type="SAM" id="MobiDB-lite"/>
    </source>
</evidence>
<gene>
    <name evidence="6" type="ORF">E4U02_01625</name>
</gene>
<proteinExistence type="predicted"/>
<dbReference type="OrthoDB" id="4164516at2"/>
<name>A0A4Y9FY33_9MICO</name>
<feature type="region of interest" description="Disordered" evidence="4">
    <location>
        <begin position="211"/>
        <end position="230"/>
    </location>
</feature>
<evidence type="ECO:0000256" key="3">
    <source>
        <dbReference type="ARBA" id="ARBA00023163"/>
    </source>
</evidence>
<dbReference type="PANTHER" id="PTHR43537:SF44">
    <property type="entry name" value="GNTR FAMILY REGULATORY PROTEIN"/>
    <property type="match status" value="1"/>
</dbReference>
<dbReference type="EMBL" id="SPQB01000002">
    <property type="protein sequence ID" value="TFU34376.1"/>
    <property type="molecule type" value="Genomic_DNA"/>
</dbReference>
<dbReference type="Gene3D" id="1.20.120.530">
    <property type="entry name" value="GntR ligand-binding domain-like"/>
    <property type="match status" value="1"/>
</dbReference>
<accession>A0A4Y9FY33</accession>
<comment type="caution">
    <text evidence="6">The sequence shown here is derived from an EMBL/GenBank/DDBJ whole genome shotgun (WGS) entry which is preliminary data.</text>
</comment>
<dbReference type="GO" id="GO:0003700">
    <property type="term" value="F:DNA-binding transcription factor activity"/>
    <property type="evidence" value="ECO:0007669"/>
    <property type="project" value="InterPro"/>
</dbReference>
<evidence type="ECO:0000259" key="5">
    <source>
        <dbReference type="PROSITE" id="PS50949"/>
    </source>
</evidence>
<dbReference type="Pfam" id="PF00392">
    <property type="entry name" value="GntR"/>
    <property type="match status" value="1"/>
</dbReference>
<dbReference type="SUPFAM" id="SSF46785">
    <property type="entry name" value="Winged helix' DNA-binding domain"/>
    <property type="match status" value="1"/>
</dbReference>
<dbReference type="SUPFAM" id="SSF48008">
    <property type="entry name" value="GntR ligand-binding domain-like"/>
    <property type="match status" value="1"/>
</dbReference>
<dbReference type="InterPro" id="IPR036390">
    <property type="entry name" value="WH_DNA-bd_sf"/>
</dbReference>
<dbReference type="Proteomes" id="UP000298358">
    <property type="component" value="Unassembled WGS sequence"/>
</dbReference>
<protein>
    <submittedName>
        <fullName evidence="6">FadR family transcriptional regulator</fullName>
    </submittedName>
</protein>
<organism evidence="6 7">
    <name type="scientific">Microbacterium paludicola</name>
    <dbReference type="NCBI Taxonomy" id="300019"/>
    <lineage>
        <taxon>Bacteria</taxon>
        <taxon>Bacillati</taxon>
        <taxon>Actinomycetota</taxon>
        <taxon>Actinomycetes</taxon>
        <taxon>Micrococcales</taxon>
        <taxon>Microbacteriaceae</taxon>
        <taxon>Microbacterium</taxon>
    </lineage>
</organism>
<dbReference type="Pfam" id="PF07729">
    <property type="entry name" value="FCD"/>
    <property type="match status" value="1"/>
</dbReference>
<feature type="domain" description="HTH gntR-type" evidence="5">
    <location>
        <begin position="3"/>
        <end position="70"/>
    </location>
</feature>
<dbReference type="Gene3D" id="1.10.10.10">
    <property type="entry name" value="Winged helix-like DNA-binding domain superfamily/Winged helix DNA-binding domain"/>
    <property type="match status" value="1"/>
</dbReference>
<sequence>MAGGTHRDVLGELGRRIATGMIRPGSVLTLAGIEQDLGASRTVVREAVRVLESIGMVESRRRVGITVRPREHWDAFDPQLIQWNLDGPFRQQQLEALAELRVATEPMAARLAARRATPTQRAELRRLAERLVELGERGEGASDPYLEADVAFHALLLAASGNPLLAVLERPVHAVLEGRTRLGLTPAVPAEGTLEEHMRVALAVAEGDADAAERHSRAHMHTVWDEMSSD</sequence>
<dbReference type="PROSITE" id="PS50949">
    <property type="entry name" value="HTH_GNTR"/>
    <property type="match status" value="1"/>
</dbReference>
<dbReference type="SMART" id="SM00895">
    <property type="entry name" value="FCD"/>
    <property type="match status" value="1"/>
</dbReference>
<keyword evidence="3" id="KW-0804">Transcription</keyword>
<evidence type="ECO:0000256" key="1">
    <source>
        <dbReference type="ARBA" id="ARBA00023015"/>
    </source>
</evidence>
<dbReference type="AlphaFoldDB" id="A0A4Y9FY33"/>